<dbReference type="NCBIfam" id="NF006487">
    <property type="entry name" value="PRK08905.1"/>
    <property type="match status" value="1"/>
</dbReference>
<name>A0ABS5DYD7_9BURK</name>
<keyword evidence="4" id="KW-0808">Transferase</keyword>
<evidence type="ECO:0000256" key="6">
    <source>
        <dbReference type="ARBA" id="ARBA00023315"/>
    </source>
</evidence>
<keyword evidence="8" id="KW-1185">Reference proteome</keyword>
<evidence type="ECO:0000256" key="4">
    <source>
        <dbReference type="ARBA" id="ARBA00022679"/>
    </source>
</evidence>
<dbReference type="InterPro" id="IPR004960">
    <property type="entry name" value="LipA_acyltrans"/>
</dbReference>
<evidence type="ECO:0000313" key="7">
    <source>
        <dbReference type="EMBL" id="MBQ0936159.1"/>
    </source>
</evidence>
<dbReference type="Proteomes" id="UP000672097">
    <property type="component" value="Unassembled WGS sequence"/>
</dbReference>
<evidence type="ECO:0000256" key="1">
    <source>
        <dbReference type="ARBA" id="ARBA00004533"/>
    </source>
</evidence>
<dbReference type="PANTHER" id="PTHR30606">
    <property type="entry name" value="LIPID A BIOSYNTHESIS LAUROYL ACYLTRANSFERASE"/>
    <property type="match status" value="1"/>
</dbReference>
<dbReference type="GO" id="GO:0016746">
    <property type="term" value="F:acyltransferase activity"/>
    <property type="evidence" value="ECO:0007669"/>
    <property type="project" value="UniProtKB-KW"/>
</dbReference>
<keyword evidence="2" id="KW-1003">Cell membrane</keyword>
<accession>A0ABS5DYD7</accession>
<keyword evidence="5" id="KW-0472">Membrane</keyword>
<sequence>MMSLLRWLARWPLPRLQALGAGLGWLTWALSPSYRRRLGQNAVLAGLSPAQRRASVAEAGRMAAEALWLWLMPAEQRLGSRVRWQGAEWVDQALGARQGLVFLTPHLGSFEVSARAVVERWGHLRPLTVMYRPARSALLRELEEGARARPGLATVPAALSGVRHMLRALRKGEMVGLLPDQVPPQGQGVWAPFFGQDAYTVTLAARLVTQTDALAVVVWCERLPKGQGFVMHFEPLGETLPAADDAAAQVTAATAINRAMERVIMQKPEQYLWGYHRYKQPRGQDVAGSESP</sequence>
<evidence type="ECO:0000256" key="2">
    <source>
        <dbReference type="ARBA" id="ARBA00022475"/>
    </source>
</evidence>
<dbReference type="EMBL" id="JAGQDG010000004">
    <property type="protein sequence ID" value="MBQ0936159.1"/>
    <property type="molecule type" value="Genomic_DNA"/>
</dbReference>
<dbReference type="Pfam" id="PF03279">
    <property type="entry name" value="Lip_A_acyltrans"/>
    <property type="match status" value="1"/>
</dbReference>
<dbReference type="CDD" id="cd07984">
    <property type="entry name" value="LPLAT_LABLAT-like"/>
    <property type="match status" value="1"/>
</dbReference>
<protein>
    <submittedName>
        <fullName evidence="7">Lysophospholipid acyltransferase family protein</fullName>
    </submittedName>
</protein>
<dbReference type="PANTHER" id="PTHR30606:SF10">
    <property type="entry name" value="PHOSPHATIDYLINOSITOL MANNOSIDE ACYLTRANSFERASE"/>
    <property type="match status" value="1"/>
</dbReference>
<reference evidence="7 8" key="1">
    <citation type="submission" date="2021-04" db="EMBL/GenBank/DDBJ databases">
        <title>The genome sequence of type strain Ideonella paludis KCTC 32238.</title>
        <authorList>
            <person name="Liu Y."/>
        </authorList>
    </citation>
    <scope>NUCLEOTIDE SEQUENCE [LARGE SCALE GENOMIC DNA]</scope>
    <source>
        <strain evidence="7 8">KCTC 32238</strain>
    </source>
</reference>
<comment type="caution">
    <text evidence="7">The sequence shown here is derived from an EMBL/GenBank/DDBJ whole genome shotgun (WGS) entry which is preliminary data.</text>
</comment>
<evidence type="ECO:0000313" key="8">
    <source>
        <dbReference type="Proteomes" id="UP000672097"/>
    </source>
</evidence>
<evidence type="ECO:0000256" key="5">
    <source>
        <dbReference type="ARBA" id="ARBA00023136"/>
    </source>
</evidence>
<dbReference type="RefSeq" id="WP_210809632.1">
    <property type="nucleotide sequence ID" value="NZ_JAGQDG010000004.1"/>
</dbReference>
<keyword evidence="6 7" id="KW-0012">Acyltransferase</keyword>
<gene>
    <name evidence="7" type="ORF">KAK11_12540</name>
</gene>
<evidence type="ECO:0000256" key="3">
    <source>
        <dbReference type="ARBA" id="ARBA00022519"/>
    </source>
</evidence>
<proteinExistence type="predicted"/>
<dbReference type="PIRSF" id="PIRSF026649">
    <property type="entry name" value="MsbB"/>
    <property type="match status" value="1"/>
</dbReference>
<keyword evidence="3" id="KW-0997">Cell inner membrane</keyword>
<organism evidence="7 8">
    <name type="scientific">Ideonella paludis</name>
    <dbReference type="NCBI Taxonomy" id="1233411"/>
    <lineage>
        <taxon>Bacteria</taxon>
        <taxon>Pseudomonadati</taxon>
        <taxon>Pseudomonadota</taxon>
        <taxon>Betaproteobacteria</taxon>
        <taxon>Burkholderiales</taxon>
        <taxon>Sphaerotilaceae</taxon>
        <taxon>Ideonella</taxon>
    </lineage>
</organism>
<comment type="subcellular location">
    <subcellularLocation>
        <location evidence="1">Cell inner membrane</location>
    </subcellularLocation>
</comment>